<keyword evidence="10" id="KW-0862">Zinc</keyword>
<evidence type="ECO:0000313" key="19">
    <source>
        <dbReference type="Proteomes" id="UP001443914"/>
    </source>
</evidence>
<keyword evidence="7" id="KW-0479">Metal-binding</keyword>
<dbReference type="PANTHER" id="PTHR46913:SF21">
    <property type="entry name" value="RING-TYPE E3 UBIQUITIN TRANSFERASE"/>
    <property type="match status" value="1"/>
</dbReference>
<comment type="subcellular location">
    <subcellularLocation>
        <location evidence="2">Membrane</location>
        <topology evidence="2">Single-pass membrane protein</topology>
    </subcellularLocation>
</comment>
<keyword evidence="12 16" id="KW-0472">Membrane</keyword>
<keyword evidence="9" id="KW-0833">Ubl conjugation pathway</keyword>
<keyword evidence="19" id="KW-1185">Reference proteome</keyword>
<sequence>MQAPTSAPTNPTSVELSPPLIAMLVLAAAAFLLVTYSHFISHRLLPPFRRVLLRYRRPHFPLSVMGSPPPPLFESSDGFFVYSPYGLDDSVINNIPLTIFKPCKLGWFEVDCAVCLINFEDGDYMRTLPHCCHSFHVDCIDVWLRSHATCPLCRSGALFPPMTPLMAARIRPSLEEGITLGDLMMSPQRQRRRAQSEDHQVNRGLLKRSHSFSMAATPRQSMWMKRPSSIAKSWRKSTGGGRRNMGAMSEWSGSIRYMEMSSSRTRTGDPEALISPERVRRHLINY</sequence>
<dbReference type="GO" id="GO:0008270">
    <property type="term" value="F:zinc ion binding"/>
    <property type="evidence" value="ECO:0007669"/>
    <property type="project" value="UniProtKB-KW"/>
</dbReference>
<dbReference type="InterPro" id="IPR044600">
    <property type="entry name" value="ATL1/ATL16-like"/>
</dbReference>
<dbReference type="InterPro" id="IPR013083">
    <property type="entry name" value="Znf_RING/FYVE/PHD"/>
</dbReference>
<comment type="catalytic activity">
    <reaction evidence="1">
        <text>S-ubiquitinyl-[E2 ubiquitin-conjugating enzyme]-L-cysteine + [acceptor protein]-L-lysine = [E2 ubiquitin-conjugating enzyme]-L-cysteine + N(6)-ubiquitinyl-[acceptor protein]-L-lysine.</text>
        <dbReference type="EC" id="2.3.2.27"/>
    </reaction>
</comment>
<evidence type="ECO:0000256" key="14">
    <source>
        <dbReference type="PROSITE-ProRule" id="PRU00175"/>
    </source>
</evidence>
<keyword evidence="11 16" id="KW-1133">Transmembrane helix</keyword>
<dbReference type="GO" id="GO:0061630">
    <property type="term" value="F:ubiquitin protein ligase activity"/>
    <property type="evidence" value="ECO:0007669"/>
    <property type="project" value="UniProtKB-EC"/>
</dbReference>
<evidence type="ECO:0000256" key="13">
    <source>
        <dbReference type="ARBA" id="ARBA00024209"/>
    </source>
</evidence>
<dbReference type="PROSITE" id="PS50089">
    <property type="entry name" value="ZF_RING_2"/>
    <property type="match status" value="1"/>
</dbReference>
<comment type="pathway">
    <text evidence="3">Protein modification; protein ubiquitination.</text>
</comment>
<dbReference type="EC" id="2.3.2.27" evidence="4"/>
<dbReference type="CDD" id="cd16461">
    <property type="entry name" value="RING-H2_EL5-like"/>
    <property type="match status" value="1"/>
</dbReference>
<evidence type="ECO:0000256" key="7">
    <source>
        <dbReference type="ARBA" id="ARBA00022723"/>
    </source>
</evidence>
<feature type="domain" description="RING-type" evidence="17">
    <location>
        <begin position="112"/>
        <end position="154"/>
    </location>
</feature>
<accession>A0AAW1HNM5</accession>
<dbReference type="Gene3D" id="3.30.40.10">
    <property type="entry name" value="Zinc/RING finger domain, C3HC4 (zinc finger)"/>
    <property type="match status" value="1"/>
</dbReference>
<comment type="similarity">
    <text evidence="13">Belongs to the RING-type zinc finger family. ATL subfamily.</text>
</comment>
<reference evidence="18" key="1">
    <citation type="submission" date="2024-03" db="EMBL/GenBank/DDBJ databases">
        <title>WGS assembly of Saponaria officinalis var. Norfolk2.</title>
        <authorList>
            <person name="Jenkins J."/>
            <person name="Shu S."/>
            <person name="Grimwood J."/>
            <person name="Barry K."/>
            <person name="Goodstein D."/>
            <person name="Schmutz J."/>
            <person name="Leebens-Mack J."/>
            <person name="Osbourn A."/>
        </authorList>
    </citation>
    <scope>NUCLEOTIDE SEQUENCE [LARGE SCALE GENOMIC DNA]</scope>
    <source>
        <strain evidence="18">JIC</strain>
    </source>
</reference>
<feature type="transmembrane region" description="Helical" evidence="16">
    <location>
        <begin position="20"/>
        <end position="40"/>
    </location>
</feature>
<evidence type="ECO:0000256" key="16">
    <source>
        <dbReference type="SAM" id="Phobius"/>
    </source>
</evidence>
<evidence type="ECO:0000256" key="9">
    <source>
        <dbReference type="ARBA" id="ARBA00022786"/>
    </source>
</evidence>
<evidence type="ECO:0000313" key="18">
    <source>
        <dbReference type="EMBL" id="KAK9677881.1"/>
    </source>
</evidence>
<dbReference type="GO" id="GO:0016567">
    <property type="term" value="P:protein ubiquitination"/>
    <property type="evidence" value="ECO:0007669"/>
    <property type="project" value="InterPro"/>
</dbReference>
<dbReference type="Pfam" id="PF13639">
    <property type="entry name" value="zf-RING_2"/>
    <property type="match status" value="1"/>
</dbReference>
<keyword evidence="5" id="KW-0808">Transferase</keyword>
<evidence type="ECO:0000256" key="1">
    <source>
        <dbReference type="ARBA" id="ARBA00000900"/>
    </source>
</evidence>
<dbReference type="AlphaFoldDB" id="A0AAW1HNM5"/>
<gene>
    <name evidence="18" type="ORF">RND81_11G173800</name>
</gene>
<feature type="region of interest" description="Disordered" evidence="15">
    <location>
        <begin position="226"/>
        <end position="247"/>
    </location>
</feature>
<keyword evidence="6 16" id="KW-0812">Transmembrane</keyword>
<organism evidence="18 19">
    <name type="scientific">Saponaria officinalis</name>
    <name type="common">Common soapwort</name>
    <name type="synonym">Lychnis saponaria</name>
    <dbReference type="NCBI Taxonomy" id="3572"/>
    <lineage>
        <taxon>Eukaryota</taxon>
        <taxon>Viridiplantae</taxon>
        <taxon>Streptophyta</taxon>
        <taxon>Embryophyta</taxon>
        <taxon>Tracheophyta</taxon>
        <taxon>Spermatophyta</taxon>
        <taxon>Magnoliopsida</taxon>
        <taxon>eudicotyledons</taxon>
        <taxon>Gunneridae</taxon>
        <taxon>Pentapetalae</taxon>
        <taxon>Caryophyllales</taxon>
        <taxon>Caryophyllaceae</taxon>
        <taxon>Caryophylleae</taxon>
        <taxon>Saponaria</taxon>
    </lineage>
</organism>
<dbReference type="SMART" id="SM00184">
    <property type="entry name" value="RING"/>
    <property type="match status" value="1"/>
</dbReference>
<evidence type="ECO:0000256" key="5">
    <source>
        <dbReference type="ARBA" id="ARBA00022679"/>
    </source>
</evidence>
<evidence type="ECO:0000256" key="11">
    <source>
        <dbReference type="ARBA" id="ARBA00022989"/>
    </source>
</evidence>
<evidence type="ECO:0000256" key="10">
    <source>
        <dbReference type="ARBA" id="ARBA00022833"/>
    </source>
</evidence>
<dbReference type="GO" id="GO:0016020">
    <property type="term" value="C:membrane"/>
    <property type="evidence" value="ECO:0007669"/>
    <property type="project" value="UniProtKB-SubCell"/>
</dbReference>
<evidence type="ECO:0000256" key="8">
    <source>
        <dbReference type="ARBA" id="ARBA00022771"/>
    </source>
</evidence>
<dbReference type="Proteomes" id="UP001443914">
    <property type="component" value="Unassembled WGS sequence"/>
</dbReference>
<evidence type="ECO:0000259" key="17">
    <source>
        <dbReference type="PROSITE" id="PS50089"/>
    </source>
</evidence>
<dbReference type="FunFam" id="3.30.40.10:FF:000187">
    <property type="entry name" value="E3 ubiquitin-protein ligase ATL6"/>
    <property type="match status" value="1"/>
</dbReference>
<dbReference type="PANTHER" id="PTHR46913">
    <property type="entry name" value="RING-H2 FINGER PROTEIN ATL16"/>
    <property type="match status" value="1"/>
</dbReference>
<proteinExistence type="inferred from homology"/>
<evidence type="ECO:0000256" key="2">
    <source>
        <dbReference type="ARBA" id="ARBA00004167"/>
    </source>
</evidence>
<dbReference type="EMBL" id="JBDFQZ010000011">
    <property type="protein sequence ID" value="KAK9677881.1"/>
    <property type="molecule type" value="Genomic_DNA"/>
</dbReference>
<protein>
    <recommendedName>
        <fullName evidence="4">RING-type E3 ubiquitin transferase</fullName>
        <ecNumber evidence="4">2.3.2.27</ecNumber>
    </recommendedName>
</protein>
<dbReference type="InterPro" id="IPR001841">
    <property type="entry name" value="Znf_RING"/>
</dbReference>
<evidence type="ECO:0000256" key="12">
    <source>
        <dbReference type="ARBA" id="ARBA00023136"/>
    </source>
</evidence>
<name>A0AAW1HNM5_SAPOF</name>
<keyword evidence="8 14" id="KW-0863">Zinc-finger</keyword>
<evidence type="ECO:0000256" key="6">
    <source>
        <dbReference type="ARBA" id="ARBA00022692"/>
    </source>
</evidence>
<dbReference type="SUPFAM" id="SSF57850">
    <property type="entry name" value="RING/U-box"/>
    <property type="match status" value="1"/>
</dbReference>
<evidence type="ECO:0000256" key="4">
    <source>
        <dbReference type="ARBA" id="ARBA00012483"/>
    </source>
</evidence>
<comment type="caution">
    <text evidence="18">The sequence shown here is derived from an EMBL/GenBank/DDBJ whole genome shotgun (WGS) entry which is preliminary data.</text>
</comment>
<evidence type="ECO:0000256" key="3">
    <source>
        <dbReference type="ARBA" id="ARBA00004906"/>
    </source>
</evidence>
<evidence type="ECO:0000256" key="15">
    <source>
        <dbReference type="SAM" id="MobiDB-lite"/>
    </source>
</evidence>